<proteinExistence type="predicted"/>
<accession>A0A0H5PXF4</accession>
<feature type="region of interest" description="Disordered" evidence="1">
    <location>
        <begin position="197"/>
        <end position="219"/>
    </location>
</feature>
<feature type="compositionally biased region" description="Polar residues" evidence="1">
    <location>
        <begin position="207"/>
        <end position="219"/>
    </location>
</feature>
<protein>
    <recommendedName>
        <fullName evidence="2">Plasmid replication protein origin binding domain-containing protein</fullName>
    </recommendedName>
</protein>
<dbReference type="GO" id="GO:0003677">
    <property type="term" value="F:DNA binding"/>
    <property type="evidence" value="ECO:0007669"/>
    <property type="project" value="InterPro"/>
</dbReference>
<dbReference type="Gene3D" id="3.40.1310.30">
    <property type="match status" value="1"/>
</dbReference>
<evidence type="ECO:0000256" key="1">
    <source>
        <dbReference type="SAM" id="MobiDB-lite"/>
    </source>
</evidence>
<name>A0A0H5PXF4_9ZZZZ</name>
<feature type="domain" description="Plasmid replication protein origin binding" evidence="2">
    <location>
        <begin position="3"/>
        <end position="129"/>
    </location>
</feature>
<dbReference type="AlphaFoldDB" id="A0A0H5PXF4"/>
<evidence type="ECO:0000313" key="3">
    <source>
        <dbReference type="EMBL" id="CRY93844.1"/>
    </source>
</evidence>
<dbReference type="GO" id="GO:0003916">
    <property type="term" value="F:DNA topoisomerase activity"/>
    <property type="evidence" value="ECO:0007669"/>
    <property type="project" value="InterPro"/>
</dbReference>
<geneLocation type="plasmid" evidence="3">
    <name>pRGRH0080</name>
</geneLocation>
<organism evidence="3">
    <name type="scientific">uncultured prokaryote</name>
    <dbReference type="NCBI Taxonomy" id="198431"/>
    <lineage>
        <taxon>unclassified sequences</taxon>
        <taxon>environmental samples</taxon>
    </lineage>
</organism>
<keyword evidence="3" id="KW-0614">Plasmid</keyword>
<dbReference type="Pfam" id="PF01719">
    <property type="entry name" value="Rep_OBD"/>
    <property type="match status" value="1"/>
</dbReference>
<evidence type="ECO:0000259" key="2">
    <source>
        <dbReference type="Pfam" id="PF01719"/>
    </source>
</evidence>
<reference evidence="3" key="1">
    <citation type="submission" date="2015-06" db="EMBL/GenBank/DDBJ databases">
        <authorList>
            <person name="Joergensen T."/>
        </authorList>
    </citation>
    <scope>NUCLEOTIDE SEQUENCE</scope>
    <source>
        <plasmid evidence="3">pRGRH0080</plasmid>
    </source>
</reference>
<sequence length="254" mass="29494">MAKIDKARFWTGVLYPENMREDWKEVIGDTLQYPYAYCQHSQDKDSKSEHRKDHVHLIVAFPNTTTYKHALNVMDLLSAEGKKAINKCEAVVGIRNVYDYLIHDTEDCRKKGKEQYDPSERITGNNFDIGAYEQLGTAEKNEMFLEMGQAIREHGFTNYMDFYEFVVDTYEDMNYIEVMRCYSGHFERMTRGNYQRWEQGQRGLRPSQAQHHASTTKTTPDCCPACGSIDIKKSGKTLANTQRWACKDCGKKFV</sequence>
<reference evidence="3" key="2">
    <citation type="submission" date="2015-07" db="EMBL/GenBank/DDBJ databases">
        <title>Plasmids, circular viruses and viroids from rat gut.</title>
        <authorList>
            <person name="Jorgensen T.J."/>
            <person name="Hansen M.A."/>
            <person name="Xu Z."/>
            <person name="Tabak M.A."/>
            <person name="Sorensen S.J."/>
            <person name="Hansen L.H."/>
        </authorList>
    </citation>
    <scope>NUCLEOTIDE SEQUENCE</scope>
    <source>
        <plasmid evidence="3">pRGRH0080</plasmid>
    </source>
</reference>
<dbReference type="GO" id="GO:0006260">
    <property type="term" value="P:DNA replication"/>
    <property type="evidence" value="ECO:0007669"/>
    <property type="project" value="InterPro"/>
</dbReference>
<dbReference type="EMBL" id="LN852771">
    <property type="protein sequence ID" value="CRY93844.1"/>
    <property type="molecule type" value="Genomic_DNA"/>
</dbReference>
<dbReference type="InterPro" id="IPR002631">
    <property type="entry name" value="Plasmid_rep_OBD"/>
</dbReference>